<reference evidence="4 5" key="1">
    <citation type="submission" date="2020-06" db="EMBL/GenBank/DDBJ databases">
        <title>Limosilactobacillus sp. nov.</title>
        <authorList>
            <person name="Ksiezarek M."/>
            <person name="Goncalves Ribeiro T."/>
            <person name="Rocha J."/>
            <person name="Grosso F."/>
            <person name="Peixe L."/>
        </authorList>
    </citation>
    <scope>NUCLEOTIDE SEQUENCE [LARGE SCALE GENOMIC DNA]</scope>
    <source>
        <strain evidence="5">c9Ua_26_M</strain>
    </source>
</reference>
<keyword evidence="2" id="KW-0472">Membrane</keyword>
<dbReference type="Pfam" id="PF01381">
    <property type="entry name" value="HTH_3"/>
    <property type="match status" value="1"/>
</dbReference>
<feature type="transmembrane region" description="Helical" evidence="2">
    <location>
        <begin position="109"/>
        <end position="131"/>
    </location>
</feature>
<dbReference type="PANTHER" id="PTHR46558:SF4">
    <property type="entry name" value="DNA-BIDING PHAGE PROTEIN"/>
    <property type="match status" value="1"/>
</dbReference>
<comment type="caution">
    <text evidence="4">The sequence shown here is derived from an EMBL/GenBank/DDBJ whole genome shotgun (WGS) entry which is preliminary data.</text>
</comment>
<evidence type="ECO:0000259" key="3">
    <source>
        <dbReference type="PROSITE" id="PS50943"/>
    </source>
</evidence>
<accession>A0ABR8ZL79</accession>
<dbReference type="SMART" id="SM00530">
    <property type="entry name" value="HTH_XRE"/>
    <property type="match status" value="1"/>
</dbReference>
<organism evidence="4 5">
    <name type="scientific">Limosilactobacillus urinaemulieris</name>
    <dbReference type="NCBI Taxonomy" id="2742600"/>
    <lineage>
        <taxon>Bacteria</taxon>
        <taxon>Bacillati</taxon>
        <taxon>Bacillota</taxon>
        <taxon>Bacilli</taxon>
        <taxon>Lactobacillales</taxon>
        <taxon>Lactobacillaceae</taxon>
        <taxon>Limosilactobacillus</taxon>
    </lineage>
</organism>
<feature type="transmembrane region" description="Helical" evidence="2">
    <location>
        <begin position="77"/>
        <end position="97"/>
    </location>
</feature>
<dbReference type="SUPFAM" id="SSF47413">
    <property type="entry name" value="lambda repressor-like DNA-binding domains"/>
    <property type="match status" value="1"/>
</dbReference>
<keyword evidence="1" id="KW-0238">DNA-binding</keyword>
<dbReference type="PROSITE" id="PS50943">
    <property type="entry name" value="HTH_CROC1"/>
    <property type="match status" value="1"/>
</dbReference>
<feature type="domain" description="HTH cro/C1-type" evidence="3">
    <location>
        <begin position="7"/>
        <end position="61"/>
    </location>
</feature>
<protein>
    <submittedName>
        <fullName evidence="4">Helix-turn-helix transcriptional regulator</fullName>
    </submittedName>
</protein>
<dbReference type="InterPro" id="IPR010982">
    <property type="entry name" value="Lambda_DNA-bd_dom_sf"/>
</dbReference>
<evidence type="ECO:0000313" key="5">
    <source>
        <dbReference type="Proteomes" id="UP000645007"/>
    </source>
</evidence>
<evidence type="ECO:0000313" key="4">
    <source>
        <dbReference type="EMBL" id="MBD8085660.1"/>
    </source>
</evidence>
<dbReference type="InterPro" id="IPR001387">
    <property type="entry name" value="Cro/C1-type_HTH"/>
</dbReference>
<dbReference type="PANTHER" id="PTHR46558">
    <property type="entry name" value="TRACRIPTIONAL REGULATORY PROTEIN-RELATED-RELATED"/>
    <property type="match status" value="1"/>
</dbReference>
<feature type="transmembrane region" description="Helical" evidence="2">
    <location>
        <begin position="151"/>
        <end position="171"/>
    </location>
</feature>
<dbReference type="CDD" id="cd00093">
    <property type="entry name" value="HTH_XRE"/>
    <property type="match status" value="1"/>
</dbReference>
<gene>
    <name evidence="4" type="ORF">HUK45_05290</name>
</gene>
<keyword evidence="2" id="KW-1133">Transmembrane helix</keyword>
<dbReference type="EMBL" id="JABUXR010000008">
    <property type="protein sequence ID" value="MBD8085660.1"/>
    <property type="molecule type" value="Genomic_DNA"/>
</dbReference>
<keyword evidence="2" id="KW-0812">Transmembrane</keyword>
<evidence type="ECO:0000256" key="2">
    <source>
        <dbReference type="SAM" id="Phobius"/>
    </source>
</evidence>
<dbReference type="Proteomes" id="UP000645007">
    <property type="component" value="Unassembled WGS sequence"/>
</dbReference>
<name>A0ABR8ZL79_9LACO</name>
<keyword evidence="5" id="KW-1185">Reference proteome</keyword>
<dbReference type="RefSeq" id="WP_191911424.1">
    <property type="nucleotide sequence ID" value="NZ_JABUXR010000008.1"/>
</dbReference>
<evidence type="ECO:0000256" key="1">
    <source>
        <dbReference type="ARBA" id="ARBA00023125"/>
    </source>
</evidence>
<feature type="transmembrane region" description="Helical" evidence="2">
    <location>
        <begin position="177"/>
        <end position="194"/>
    </location>
</feature>
<sequence length="205" mass="23659">MKFGEQIKGRRQELDLTQAEVAEKLFVTRQAVSNWEHNKTYPDLNMLVKISNVYQISIDSLLREDQKLKDYLEQGRAMNSFSVSYGFIWVMFGLSYLLDDSTKGGRIAWDGMAAIFLLAMIYEELVTPFFLGINRRTFYRSGKRPDEKLSIFAKLFYGVFVLAVIVSVILVHQGMSGRYALSVLTILVGVQYLLRKYMFQESKTD</sequence>
<dbReference type="Gene3D" id="1.10.260.40">
    <property type="entry name" value="lambda repressor-like DNA-binding domains"/>
    <property type="match status" value="1"/>
</dbReference>
<proteinExistence type="predicted"/>